<keyword evidence="1" id="KW-0812">Transmembrane</keyword>
<reference evidence="2" key="1">
    <citation type="submission" date="2019-03" db="EMBL/GenBank/DDBJ databases">
        <title>Lake Tanganyika Metagenome-Assembled Genomes (MAGs).</title>
        <authorList>
            <person name="Tran P."/>
        </authorList>
    </citation>
    <scope>NUCLEOTIDE SEQUENCE</scope>
    <source>
        <strain evidence="2">M_DeepCast_400m_m2_100</strain>
    </source>
</reference>
<keyword evidence="1" id="KW-0472">Membrane</keyword>
<dbReference type="AlphaFoldDB" id="A0A938BNM9"/>
<comment type="caution">
    <text evidence="2">The sequence shown here is derived from an EMBL/GenBank/DDBJ whole genome shotgun (WGS) entry which is preliminary data.</text>
</comment>
<keyword evidence="1" id="KW-1133">Transmembrane helix</keyword>
<evidence type="ECO:0008006" key="4">
    <source>
        <dbReference type="Google" id="ProtNLM"/>
    </source>
</evidence>
<accession>A0A938BNM9</accession>
<protein>
    <recommendedName>
        <fullName evidence="4">PilN domain-containing protein</fullName>
    </recommendedName>
</protein>
<proteinExistence type="predicted"/>
<dbReference type="Proteomes" id="UP000748308">
    <property type="component" value="Unassembled WGS sequence"/>
</dbReference>
<evidence type="ECO:0000313" key="3">
    <source>
        <dbReference type="Proteomes" id="UP000748308"/>
    </source>
</evidence>
<gene>
    <name evidence="2" type="ORF">FJY75_06005</name>
</gene>
<evidence type="ECO:0000313" key="2">
    <source>
        <dbReference type="EMBL" id="MBM3317388.1"/>
    </source>
</evidence>
<sequence>MGGVNLIPPDLLERREARRLSRAWIGRLGVTLALLGVLFAALGRLAARQIEEVDRAAASYAALTARLQSAEELLRLRDRLAERHDMIGFIRGEMTADQLLEALAASLAPDTYLTCLSLERCPPAEAEAAPAPGAAPCESSLMLRGLAPGHRDVGEVLRRLGAQPVFRGVTLVSVQGPAAEQRAGELEFEMLCRLAGETPDD</sequence>
<organism evidence="2 3">
    <name type="scientific">Eiseniibacteriota bacterium</name>
    <dbReference type="NCBI Taxonomy" id="2212470"/>
    <lineage>
        <taxon>Bacteria</taxon>
        <taxon>Candidatus Eiseniibacteriota</taxon>
    </lineage>
</organism>
<feature type="transmembrane region" description="Helical" evidence="1">
    <location>
        <begin position="24"/>
        <end position="47"/>
    </location>
</feature>
<name>A0A938BNM9_UNCEI</name>
<evidence type="ECO:0000256" key="1">
    <source>
        <dbReference type="SAM" id="Phobius"/>
    </source>
</evidence>
<dbReference type="EMBL" id="VGIY01000117">
    <property type="protein sequence ID" value="MBM3317388.1"/>
    <property type="molecule type" value="Genomic_DNA"/>
</dbReference>